<dbReference type="Proteomes" id="UP000319804">
    <property type="component" value="Unassembled WGS sequence"/>
</dbReference>
<feature type="transmembrane region" description="Helical" evidence="1">
    <location>
        <begin position="52"/>
        <end position="70"/>
    </location>
</feature>
<organism evidence="2 3">
    <name type="scientific">Microbacterium lacticum</name>
    <dbReference type="NCBI Taxonomy" id="33885"/>
    <lineage>
        <taxon>Bacteria</taxon>
        <taxon>Bacillati</taxon>
        <taxon>Actinomycetota</taxon>
        <taxon>Actinomycetes</taxon>
        <taxon>Micrococcales</taxon>
        <taxon>Microbacteriaceae</taxon>
        <taxon>Microbacterium</taxon>
    </lineage>
</organism>
<feature type="transmembrane region" description="Helical" evidence="1">
    <location>
        <begin position="110"/>
        <end position="140"/>
    </location>
</feature>
<keyword evidence="1" id="KW-0472">Membrane</keyword>
<keyword evidence="1" id="KW-0812">Transmembrane</keyword>
<evidence type="ECO:0000313" key="2">
    <source>
        <dbReference type="EMBL" id="TQM90603.1"/>
    </source>
</evidence>
<protein>
    <submittedName>
        <fullName evidence="2">Uncharacterized protein</fullName>
    </submittedName>
</protein>
<keyword evidence="1" id="KW-1133">Transmembrane helix</keyword>
<dbReference type="RefSeq" id="WP_229661538.1">
    <property type="nucleotide sequence ID" value="NZ_BJNA01000032.1"/>
</dbReference>
<comment type="caution">
    <text evidence="2">The sequence shown here is derived from an EMBL/GenBank/DDBJ whole genome shotgun (WGS) entry which is preliminary data.</text>
</comment>
<dbReference type="AlphaFoldDB" id="A0A4Y3UKN9"/>
<dbReference type="EMBL" id="VFPS01000007">
    <property type="protein sequence ID" value="TQM90603.1"/>
    <property type="molecule type" value="Genomic_DNA"/>
</dbReference>
<name>A0A4Y3UKN9_9MICO</name>
<feature type="transmembrane region" description="Helical" evidence="1">
    <location>
        <begin position="12"/>
        <end position="32"/>
    </location>
</feature>
<evidence type="ECO:0000256" key="1">
    <source>
        <dbReference type="SAM" id="Phobius"/>
    </source>
</evidence>
<proteinExistence type="predicted"/>
<keyword evidence="3" id="KW-1185">Reference proteome</keyword>
<dbReference type="InterPro" id="IPR046124">
    <property type="entry name" value="DUF6121"/>
</dbReference>
<gene>
    <name evidence="2" type="ORF">FHX68_2924</name>
</gene>
<reference evidence="2 3" key="1">
    <citation type="submission" date="2019-06" db="EMBL/GenBank/DDBJ databases">
        <title>Sequencing the genomes of 1000 actinobacteria strains.</title>
        <authorList>
            <person name="Klenk H.-P."/>
        </authorList>
    </citation>
    <scope>NUCLEOTIDE SEQUENCE [LARGE SCALE GENOMIC DNA]</scope>
    <source>
        <strain evidence="2 3">DSM 20427</strain>
    </source>
</reference>
<accession>A0A4Y3UKN9</accession>
<dbReference type="Pfam" id="PF19616">
    <property type="entry name" value="DUF6121"/>
    <property type="match status" value="1"/>
</dbReference>
<evidence type="ECO:0000313" key="3">
    <source>
        <dbReference type="Proteomes" id="UP000319804"/>
    </source>
</evidence>
<sequence>MTDARPGVTPPVALAFGTIGFFALLIAGFGMLSLLTGAEVVAVPGLGPLPGAFAVAFAVIAFVLATWAVVRRPEPGYGGVVLVVVATFLAYLLGLLVGAMFGGIDLARALAAAGAFATSWFAVVLASTALVAGWTAVALVRTRAGRPRWPWEDRSD</sequence>
<feature type="transmembrane region" description="Helical" evidence="1">
    <location>
        <begin position="77"/>
        <end position="104"/>
    </location>
</feature>